<feature type="domain" description="Alpha box" evidence="8">
    <location>
        <begin position="72"/>
        <end position="129"/>
    </location>
</feature>
<dbReference type="PROSITE" id="PS51325">
    <property type="entry name" value="ALPHA_BOX"/>
    <property type="match status" value="1"/>
</dbReference>
<keyword evidence="2 7" id="KW-0805">Transcription regulation</keyword>
<dbReference type="GO" id="GO:0005634">
    <property type="term" value="C:nucleus"/>
    <property type="evidence" value="ECO:0007669"/>
    <property type="project" value="UniProtKB-SubCell"/>
</dbReference>
<organism evidence="9 10">
    <name type="scientific">Lophiotrema nucula</name>
    <dbReference type="NCBI Taxonomy" id="690887"/>
    <lineage>
        <taxon>Eukaryota</taxon>
        <taxon>Fungi</taxon>
        <taxon>Dikarya</taxon>
        <taxon>Ascomycota</taxon>
        <taxon>Pezizomycotina</taxon>
        <taxon>Dothideomycetes</taxon>
        <taxon>Pleosporomycetidae</taxon>
        <taxon>Pleosporales</taxon>
        <taxon>Lophiotremataceae</taxon>
        <taxon>Lophiotrema</taxon>
    </lineage>
</organism>
<evidence type="ECO:0000313" key="9">
    <source>
        <dbReference type="EMBL" id="KAF2105211.1"/>
    </source>
</evidence>
<evidence type="ECO:0000256" key="1">
    <source>
        <dbReference type="ARBA" id="ARBA00015083"/>
    </source>
</evidence>
<comment type="subcellular location">
    <subcellularLocation>
        <location evidence="7">Nucleus</location>
    </subcellularLocation>
</comment>
<comment type="function">
    <text evidence="6">Mating type proteins are sequence specific DNA-binding proteins that act as master switches in fungal differentiation by controlling gene expression in a cell type-specific fashion. Transcriptional activator that induces the transcription of alpha-specific genes.</text>
</comment>
<name>A0A6A5YG91_9PLEO</name>
<protein>
    <recommendedName>
        <fullName evidence="1">Mating-type protein MAT-1</fullName>
    </recommendedName>
</protein>
<dbReference type="Pfam" id="PF04769">
    <property type="entry name" value="MATalpha_HMGbox"/>
    <property type="match status" value="1"/>
</dbReference>
<evidence type="ECO:0000313" key="10">
    <source>
        <dbReference type="Proteomes" id="UP000799770"/>
    </source>
</evidence>
<keyword evidence="5 7" id="KW-0539">Nucleus</keyword>
<evidence type="ECO:0000256" key="5">
    <source>
        <dbReference type="ARBA" id="ARBA00023242"/>
    </source>
</evidence>
<evidence type="ECO:0000259" key="8">
    <source>
        <dbReference type="PROSITE" id="PS51325"/>
    </source>
</evidence>
<dbReference type="GO" id="GO:0008301">
    <property type="term" value="F:DNA binding, bending"/>
    <property type="evidence" value="ECO:0007669"/>
    <property type="project" value="InterPro"/>
</dbReference>
<keyword evidence="10" id="KW-1185">Reference proteome</keyword>
<evidence type="ECO:0000256" key="7">
    <source>
        <dbReference type="RuleBase" id="RU003516"/>
    </source>
</evidence>
<keyword evidence="4 7" id="KW-0804">Transcription</keyword>
<evidence type="ECO:0000256" key="3">
    <source>
        <dbReference type="ARBA" id="ARBA00023125"/>
    </source>
</evidence>
<dbReference type="AlphaFoldDB" id="A0A6A5YG91"/>
<proteinExistence type="inferred from homology"/>
<evidence type="ECO:0000256" key="4">
    <source>
        <dbReference type="ARBA" id="ARBA00023163"/>
    </source>
</evidence>
<accession>A0A6A5YG91</accession>
<evidence type="ECO:0000256" key="2">
    <source>
        <dbReference type="ARBA" id="ARBA00023015"/>
    </source>
</evidence>
<dbReference type="InterPro" id="IPR006856">
    <property type="entry name" value="MATalpha_HMGbox"/>
</dbReference>
<dbReference type="Proteomes" id="UP000799770">
    <property type="component" value="Unassembled WGS sequence"/>
</dbReference>
<keyword evidence="3 7" id="KW-0238">DNA-binding</keyword>
<gene>
    <name evidence="9" type="ORF">BDV96DRAFT_509775</name>
</gene>
<comment type="similarity">
    <text evidence="7">Belongs to the MATALPHA1 family.</text>
</comment>
<evidence type="ECO:0000256" key="6">
    <source>
        <dbReference type="ARBA" id="ARBA00035106"/>
    </source>
</evidence>
<reference evidence="9" key="1">
    <citation type="journal article" date="2020" name="Stud. Mycol.">
        <title>101 Dothideomycetes genomes: a test case for predicting lifestyles and emergence of pathogens.</title>
        <authorList>
            <person name="Haridas S."/>
            <person name="Albert R."/>
            <person name="Binder M."/>
            <person name="Bloem J."/>
            <person name="Labutti K."/>
            <person name="Salamov A."/>
            <person name="Andreopoulos B."/>
            <person name="Baker S."/>
            <person name="Barry K."/>
            <person name="Bills G."/>
            <person name="Bluhm B."/>
            <person name="Cannon C."/>
            <person name="Castanera R."/>
            <person name="Culley D."/>
            <person name="Daum C."/>
            <person name="Ezra D."/>
            <person name="Gonzalez J."/>
            <person name="Henrissat B."/>
            <person name="Kuo A."/>
            <person name="Liang C."/>
            <person name="Lipzen A."/>
            <person name="Lutzoni F."/>
            <person name="Magnuson J."/>
            <person name="Mondo S."/>
            <person name="Nolan M."/>
            <person name="Ohm R."/>
            <person name="Pangilinan J."/>
            <person name="Park H.-J."/>
            <person name="Ramirez L."/>
            <person name="Alfaro M."/>
            <person name="Sun H."/>
            <person name="Tritt A."/>
            <person name="Yoshinaga Y."/>
            <person name="Zwiers L.-H."/>
            <person name="Turgeon B."/>
            <person name="Goodwin S."/>
            <person name="Spatafora J."/>
            <person name="Crous P."/>
            <person name="Grigoriev I."/>
        </authorList>
    </citation>
    <scope>NUCLEOTIDE SEQUENCE</scope>
    <source>
        <strain evidence="9">CBS 627.86</strain>
    </source>
</reference>
<dbReference type="EMBL" id="ML977397">
    <property type="protein sequence ID" value="KAF2105211.1"/>
    <property type="molecule type" value="Genomic_DNA"/>
</dbReference>
<sequence length="360" mass="39493">MASTNQPTTIVAHRDPTDAEIAYFLSTRTGAEMVQLVHAIGDPTAQAALTTALLFAPPVVSGRTTTPEKAEKAKKAVNGFVAFRSYYKSIPSLKLWPMMKLSGPLGLMWGREANKPLWSLLGKAWSIIRDQIGEEKASRDQFFRIICPYLNIPSPETYLDRHGWKFDTDDEGAPRLTRESTPTPESLDVGIAATTLSVEDIIQYCQSMGYAQEFVLDTNLTSSTFLGHSLSTTTMQTTDSVHEARVAVRNKRRAKRQNKRDAGFAQTLRQEVAIMHDDASYPSGSTPSLQPTATEAAVAEAEMAGGDTLFYTGFSNLLSSHLQQGNAFQDNNNGFGSFFEEAFRSAADQDATLPSFASHF</sequence>
<dbReference type="GO" id="GO:0045895">
    <property type="term" value="P:positive regulation of mating-type specific transcription, DNA-templated"/>
    <property type="evidence" value="ECO:0007669"/>
    <property type="project" value="InterPro"/>
</dbReference>
<dbReference type="OrthoDB" id="5398665at2759"/>